<keyword evidence="4" id="KW-1185">Reference proteome</keyword>
<dbReference type="InterPro" id="IPR014001">
    <property type="entry name" value="Helicase_ATP-bd"/>
</dbReference>
<name>A0AAE8BQ76_9CAUD</name>
<dbReference type="PANTHER" id="PTHR47396">
    <property type="entry name" value="TYPE I RESTRICTION ENZYME ECOKI R PROTEIN"/>
    <property type="match status" value="1"/>
</dbReference>
<dbReference type="EMBL" id="MZ501266">
    <property type="protein sequence ID" value="QZA70471.1"/>
    <property type="molecule type" value="Genomic_DNA"/>
</dbReference>
<dbReference type="Proteomes" id="UP000828678">
    <property type="component" value="Segment"/>
</dbReference>
<feature type="domain" description="Helicase ATP-binding" evidence="1">
    <location>
        <begin position="17"/>
        <end position="158"/>
    </location>
</feature>
<dbReference type="Gene3D" id="3.40.50.300">
    <property type="entry name" value="P-loop containing nucleotide triphosphate hydrolases"/>
    <property type="match status" value="2"/>
</dbReference>
<sequence>MFELRYYQEEAIQSIFDYFARFDGNPVIALPTGTGKSLVIAEFIRRVMFNWPGQRIMMLTHVKELIEQNFEKLTAVWPTAPAGIFSAGVGRKDTALPIIFGGVQSVVKAIEKFGWMDLLIVDECHLIGPNDETMYQKVISELKKVNPFLKVIGLSATPYRLKMGMITEGGIFTHVCYDRTDVMSFNRLIAEGFLAPLFPRPTETKIDLSSVSLVAGEYNQKQLAAASDNDKISWKACEETIRICSDRKAWMVFAADIHHAETLSGMLNSLGVDASFVHSKLSSQENTDRINAFKAGELTALVNMNKLTTGFDHPPTDLIVDLQATNSTSKYIQKAGRGTRPAPWAGKEYCVYLDFAGNVPRLGPINDPVIPGKPREGGGGDVIVKICENEYDGRSVTTEGCGTYNYGAARFCCCCGKEFKFKTKIFHTAGMDELIRTAAKEEKEFKTIEVFDVTKVMYTPHFKEGGKQSIKVTYFCKFKSYNFWVTLEGKGPARKTAVSWWMQHSKVEAPETTAEALRYVDSFRTPARIRVEFPGKTKDYPQVVGYEF</sequence>
<keyword evidence="3" id="KW-0547">Nucleotide-binding</keyword>
<feature type="domain" description="Helicase C-terminal" evidence="2">
    <location>
        <begin position="236"/>
        <end position="383"/>
    </location>
</feature>
<organism evidence="3 4">
    <name type="scientific">Erwinia phage AH03</name>
    <dbReference type="NCBI Taxonomy" id="2869568"/>
    <lineage>
        <taxon>Viruses</taxon>
        <taxon>Duplodnaviria</taxon>
        <taxon>Heunggongvirae</taxon>
        <taxon>Uroviricota</taxon>
        <taxon>Caudoviricetes</taxon>
        <taxon>Ahotrevirus</taxon>
        <taxon>Ahotrevirus AH03</taxon>
    </lineage>
</organism>
<accession>A0AAE8BQ76</accession>
<dbReference type="SUPFAM" id="SSF52540">
    <property type="entry name" value="P-loop containing nucleoside triphosphate hydrolases"/>
    <property type="match status" value="1"/>
</dbReference>
<dbReference type="GO" id="GO:0004386">
    <property type="term" value="F:helicase activity"/>
    <property type="evidence" value="ECO:0007669"/>
    <property type="project" value="UniProtKB-KW"/>
</dbReference>
<dbReference type="GO" id="GO:0003677">
    <property type="term" value="F:DNA binding"/>
    <property type="evidence" value="ECO:0007669"/>
    <property type="project" value="InterPro"/>
</dbReference>
<keyword evidence="3" id="KW-0378">Hydrolase</keyword>
<dbReference type="PROSITE" id="PS51192">
    <property type="entry name" value="HELICASE_ATP_BIND_1"/>
    <property type="match status" value="1"/>
</dbReference>
<evidence type="ECO:0000259" key="1">
    <source>
        <dbReference type="PROSITE" id="PS51192"/>
    </source>
</evidence>
<evidence type="ECO:0000313" key="3">
    <source>
        <dbReference type="EMBL" id="QZA70471.1"/>
    </source>
</evidence>
<reference evidence="3" key="1">
    <citation type="submission" date="2021-07" db="EMBL/GenBank/DDBJ databases">
        <authorList>
            <person name="Roth S.J."/>
            <person name="Krukonis G.P."/>
            <person name="Delesalle V.A."/>
        </authorList>
    </citation>
    <scope>NUCLEOTIDE SEQUENCE</scope>
</reference>
<protein>
    <submittedName>
        <fullName evidence="3">DNA helicase</fullName>
    </submittedName>
</protein>
<evidence type="ECO:0000259" key="2">
    <source>
        <dbReference type="PROSITE" id="PS51194"/>
    </source>
</evidence>
<dbReference type="SMART" id="SM00490">
    <property type="entry name" value="HELICc"/>
    <property type="match status" value="1"/>
</dbReference>
<gene>
    <name evidence="3" type="primary">58</name>
    <name evidence="3" type="ORF">AH03_58</name>
</gene>
<dbReference type="SMART" id="SM00487">
    <property type="entry name" value="DEXDc"/>
    <property type="match status" value="1"/>
</dbReference>
<evidence type="ECO:0000313" key="4">
    <source>
        <dbReference type="Proteomes" id="UP000828678"/>
    </source>
</evidence>
<dbReference type="Pfam" id="PF04851">
    <property type="entry name" value="ResIII"/>
    <property type="match status" value="1"/>
</dbReference>
<keyword evidence="3" id="KW-0347">Helicase</keyword>
<dbReference type="InterPro" id="IPR001650">
    <property type="entry name" value="Helicase_C-like"/>
</dbReference>
<dbReference type="GO" id="GO:0016787">
    <property type="term" value="F:hydrolase activity"/>
    <property type="evidence" value="ECO:0007669"/>
    <property type="project" value="InterPro"/>
</dbReference>
<proteinExistence type="predicted"/>
<dbReference type="PANTHER" id="PTHR47396:SF1">
    <property type="entry name" value="ATP-DEPENDENT HELICASE IRC3-RELATED"/>
    <property type="match status" value="1"/>
</dbReference>
<dbReference type="InterPro" id="IPR050742">
    <property type="entry name" value="Helicase_Restrict-Modif_Enz"/>
</dbReference>
<dbReference type="InterPro" id="IPR027417">
    <property type="entry name" value="P-loop_NTPase"/>
</dbReference>
<dbReference type="GO" id="GO:0005524">
    <property type="term" value="F:ATP binding"/>
    <property type="evidence" value="ECO:0007669"/>
    <property type="project" value="InterPro"/>
</dbReference>
<dbReference type="InterPro" id="IPR006935">
    <property type="entry name" value="Helicase/UvrB_N"/>
</dbReference>
<keyword evidence="3" id="KW-0067">ATP-binding</keyword>
<dbReference type="Pfam" id="PF00271">
    <property type="entry name" value="Helicase_C"/>
    <property type="match status" value="1"/>
</dbReference>
<dbReference type="PROSITE" id="PS51194">
    <property type="entry name" value="HELICASE_CTER"/>
    <property type="match status" value="1"/>
</dbReference>